<evidence type="ECO:0000313" key="3">
    <source>
        <dbReference type="EMBL" id="KAG0448415.1"/>
    </source>
</evidence>
<evidence type="ECO:0000313" key="2">
    <source>
        <dbReference type="EMBL" id="KAG0448269.1"/>
    </source>
</evidence>
<evidence type="ECO:0000313" key="5">
    <source>
        <dbReference type="Proteomes" id="UP000639772"/>
    </source>
</evidence>
<comment type="caution">
    <text evidence="3">The sequence shown here is derived from an EMBL/GenBank/DDBJ whole genome shotgun (WGS) entry which is preliminary data.</text>
</comment>
<dbReference type="EMBL" id="JADCNM010000328">
    <property type="protein sequence ID" value="KAG0448269.1"/>
    <property type="molecule type" value="Genomic_DNA"/>
</dbReference>
<dbReference type="Proteomes" id="UP000639772">
    <property type="component" value="Unassembled WGS sequence"/>
</dbReference>
<organism evidence="3 4">
    <name type="scientific">Vanilla planifolia</name>
    <name type="common">Vanilla</name>
    <dbReference type="NCBI Taxonomy" id="51239"/>
    <lineage>
        <taxon>Eukaryota</taxon>
        <taxon>Viridiplantae</taxon>
        <taxon>Streptophyta</taxon>
        <taxon>Embryophyta</taxon>
        <taxon>Tracheophyta</taxon>
        <taxon>Spermatophyta</taxon>
        <taxon>Magnoliopsida</taxon>
        <taxon>Liliopsida</taxon>
        <taxon>Asparagales</taxon>
        <taxon>Orchidaceae</taxon>
        <taxon>Vanilloideae</taxon>
        <taxon>Vanilleae</taxon>
        <taxon>Vanilla</taxon>
    </lineage>
</organism>
<sequence length="81" mass="8952">MDVSGHLLLALFLVFSIVMVEMATSHGNHGVVLQEELMKLAEMECNKAMKVRGNPRHAMGLPHQGRNPLACFALELPENRA</sequence>
<reference evidence="4 5" key="1">
    <citation type="journal article" date="2020" name="Nat. Food">
        <title>A phased Vanilla planifolia genome enables genetic improvement of flavour and production.</title>
        <authorList>
            <person name="Hasing T."/>
            <person name="Tang H."/>
            <person name="Brym M."/>
            <person name="Khazi F."/>
            <person name="Huang T."/>
            <person name="Chambers A.H."/>
        </authorList>
    </citation>
    <scope>NUCLEOTIDE SEQUENCE [LARGE SCALE GENOMIC DNA]</scope>
    <source>
        <tissue evidence="3">Leaf</tissue>
    </source>
</reference>
<name>A0A835P7H4_VANPL</name>
<proteinExistence type="predicted"/>
<protein>
    <submittedName>
        <fullName evidence="3">Uncharacterized protein</fullName>
    </submittedName>
</protein>
<dbReference type="AlphaFoldDB" id="A0A835P7H4"/>
<gene>
    <name evidence="3" type="ORF">HPP92_027858</name>
    <name evidence="2" type="ORF">HPP92_027906</name>
</gene>
<keyword evidence="4" id="KW-1185">Reference proteome</keyword>
<evidence type="ECO:0000256" key="1">
    <source>
        <dbReference type="SAM" id="SignalP"/>
    </source>
</evidence>
<keyword evidence="1" id="KW-0732">Signal</keyword>
<feature type="signal peptide" evidence="1">
    <location>
        <begin position="1"/>
        <end position="23"/>
    </location>
</feature>
<dbReference type="Proteomes" id="UP000636800">
    <property type="component" value="Unassembled WGS sequence"/>
</dbReference>
<evidence type="ECO:0000313" key="4">
    <source>
        <dbReference type="Proteomes" id="UP000636800"/>
    </source>
</evidence>
<dbReference type="EMBL" id="JADCNL010000327">
    <property type="protein sequence ID" value="KAG0448415.1"/>
    <property type="molecule type" value="Genomic_DNA"/>
</dbReference>
<accession>A0A835P7H4</accession>
<feature type="chain" id="PRO_5033642870" evidence="1">
    <location>
        <begin position="24"/>
        <end position="81"/>
    </location>
</feature>